<reference evidence="1" key="1">
    <citation type="submission" date="2010-07" db="EMBL/GenBank/DDBJ databases">
        <authorList>
            <consortium name="CONSOLIDER consortium CSD2007-00005"/>
            <person name="Guazzaroni M.-E."/>
            <person name="Richter M."/>
            <person name="Garcia-Salamanca A."/>
            <person name="Yarza P."/>
            <person name="Ferrer M."/>
        </authorList>
    </citation>
    <scope>NUCLEOTIDE SEQUENCE</scope>
</reference>
<gene>
    <name evidence="1" type="ORF">LDC_2154</name>
</gene>
<reference evidence="1" key="2">
    <citation type="journal article" date="2011" name="Microb. Ecol.">
        <title>Taxonomic and Functional Metagenomic Profiling of the Microbial Community in the Anoxic Sediment of a Sub-saline Shallow Lake (Laguna de Carrizo, Central Spain).</title>
        <authorList>
            <person name="Ferrer M."/>
            <person name="Guazzaroni M.E."/>
            <person name="Richter M."/>
            <person name="Garcia-Salamanca A."/>
            <person name="Yarza P."/>
            <person name="Suarez-Suarez A."/>
            <person name="Solano J."/>
            <person name="Alcaide M."/>
            <person name="van Dillewijn P."/>
            <person name="Molina-Henares M.A."/>
            <person name="Lopez-Cortes N."/>
            <person name="Al-Ramahi Y."/>
            <person name="Guerrero C."/>
            <person name="Acosta A."/>
            <person name="de Eugenio L.I."/>
            <person name="Martinez V."/>
            <person name="Marques S."/>
            <person name="Rojo F."/>
            <person name="Santero E."/>
            <person name="Genilloud O."/>
            <person name="Perez-Perez J."/>
            <person name="Rossello-Mora R."/>
            <person name="Ramos J.L."/>
        </authorList>
    </citation>
    <scope>NUCLEOTIDE SEQUENCE</scope>
</reference>
<protein>
    <submittedName>
        <fullName evidence="1">Uncharacterized protein</fullName>
    </submittedName>
</protein>
<sequence length="76" mass="8223">MQLMHALPWSLGAGPTLSIVATAKSRHDNLFRRVTHAPPLDDPALDLHSIQRGTPLKTGSALALTLKTRNANEHHG</sequence>
<proteinExistence type="predicted"/>
<dbReference type="EMBL" id="ADZX01000639">
    <property type="protein sequence ID" value="EFK95830.1"/>
    <property type="molecule type" value="Genomic_DNA"/>
</dbReference>
<name>D9PKT5_9ZZZZ</name>
<accession>D9PKT5</accession>
<comment type="caution">
    <text evidence="1">The sequence shown here is derived from an EMBL/GenBank/DDBJ whole genome shotgun (WGS) entry which is preliminary data.</text>
</comment>
<organism evidence="1">
    <name type="scientific">sediment metagenome</name>
    <dbReference type="NCBI Taxonomy" id="749907"/>
    <lineage>
        <taxon>unclassified sequences</taxon>
        <taxon>metagenomes</taxon>
        <taxon>ecological metagenomes</taxon>
    </lineage>
</organism>
<dbReference type="AlphaFoldDB" id="D9PKT5"/>
<evidence type="ECO:0000313" key="1">
    <source>
        <dbReference type="EMBL" id="EFK95830.1"/>
    </source>
</evidence>